<dbReference type="RefSeq" id="WP_167383019.1">
    <property type="nucleotide sequence ID" value="NZ_CP033598.1"/>
</dbReference>
<dbReference type="EMBL" id="JANIEN010000005">
    <property type="protein sequence ID" value="MDT3452302.1"/>
    <property type="molecule type" value="Genomic_DNA"/>
</dbReference>
<organism evidence="1 2">
    <name type="scientific">Pasteurella multocida</name>
    <dbReference type="NCBI Taxonomy" id="747"/>
    <lineage>
        <taxon>Bacteria</taxon>
        <taxon>Pseudomonadati</taxon>
        <taxon>Pseudomonadota</taxon>
        <taxon>Gammaproteobacteria</taxon>
        <taxon>Pasteurellales</taxon>
        <taxon>Pasteurellaceae</taxon>
        <taxon>Pasteurella</taxon>
    </lineage>
</organism>
<sequence length="45" mass="5283">MTLPTATEITNAYLYKNKLIPKKGDRLDSIQLPEKRSERFKVNFN</sequence>
<proteinExistence type="predicted"/>
<comment type="caution">
    <text evidence="1">The sequence shown here is derived from an EMBL/GenBank/DDBJ whole genome shotgun (WGS) entry which is preliminary data.</text>
</comment>
<name>A0AAW8V6F4_PASMD</name>
<accession>A0AAW8V6F4</accession>
<evidence type="ECO:0000313" key="2">
    <source>
        <dbReference type="Proteomes" id="UP001182304"/>
    </source>
</evidence>
<dbReference type="AlphaFoldDB" id="A0AAW8V6F4"/>
<gene>
    <name evidence="1" type="ORF">NQF69_05865</name>
</gene>
<protein>
    <submittedName>
        <fullName evidence="1">Uncharacterized protein</fullName>
    </submittedName>
</protein>
<evidence type="ECO:0000313" key="1">
    <source>
        <dbReference type="EMBL" id="MDT3452302.1"/>
    </source>
</evidence>
<dbReference type="Proteomes" id="UP001182304">
    <property type="component" value="Unassembled WGS sequence"/>
</dbReference>
<reference evidence="1" key="1">
    <citation type="submission" date="2022-07" db="EMBL/GenBank/DDBJ databases">
        <title>Sequence of Pasteurella multocoda 17BRD-035.</title>
        <authorList>
            <person name="Roy Chowdhury P."/>
            <person name="Alhamami T."/>
            <person name="Trott D.J."/>
            <person name="Djordvevic S.P."/>
        </authorList>
    </citation>
    <scope>NUCLEOTIDE SEQUENCE</scope>
    <source>
        <strain evidence="1">17BRD-035</strain>
    </source>
</reference>